<dbReference type="Pfam" id="PF00702">
    <property type="entry name" value="Hydrolase"/>
    <property type="match status" value="1"/>
</dbReference>
<accession>A0A1S8B161</accession>
<evidence type="ECO:0000256" key="3">
    <source>
        <dbReference type="ARBA" id="ARBA00022723"/>
    </source>
</evidence>
<dbReference type="InterPro" id="IPR023198">
    <property type="entry name" value="PGP-like_dom2"/>
</dbReference>
<dbReference type="PANTHER" id="PTHR46193">
    <property type="entry name" value="6-PHOSPHOGLUCONATE PHOSPHATASE"/>
    <property type="match status" value="1"/>
</dbReference>
<dbReference type="InterPro" id="IPR036412">
    <property type="entry name" value="HAD-like_sf"/>
</dbReference>
<evidence type="ECO:0000256" key="4">
    <source>
        <dbReference type="ARBA" id="ARBA00022842"/>
    </source>
</evidence>
<dbReference type="EMBL" id="LWLN01000001">
    <property type="protein sequence ID" value="OLZ42561.1"/>
    <property type="molecule type" value="Genomic_DNA"/>
</dbReference>
<evidence type="ECO:0000256" key="2">
    <source>
        <dbReference type="ARBA" id="ARBA00007958"/>
    </source>
</evidence>
<sequence>MNAVLFDMDGVLVDSEDYWVEFEREEIFPATVPDAAVDVAETSGMNFRDIYDYLEAEYGTAISRESFVGRFDAAAEEIYTERAELLDGCHDLLVELDDRGVDTALVSSSPHDWIDMVTERFDLEGAFDRVISADDVDAASKPEPDVFEYAAAELGVPAAECVVVEDSENGIEAGDRAGATVVAYRIAAHGDIDRSRADAVVDSPAALRDRLLEAVTA</sequence>
<dbReference type="Proteomes" id="UP000189370">
    <property type="component" value="Unassembled WGS sequence"/>
</dbReference>
<dbReference type="SFLD" id="SFLDG01135">
    <property type="entry name" value="C1.5.6:_HAD__Beta-PGM__Phospha"/>
    <property type="match status" value="1"/>
</dbReference>
<dbReference type="AlphaFoldDB" id="A0A1S8B161"/>
<organism evidence="6 7">
    <name type="scientific">Natrinema saccharevitans</name>
    <dbReference type="NCBI Taxonomy" id="301967"/>
    <lineage>
        <taxon>Archaea</taxon>
        <taxon>Methanobacteriati</taxon>
        <taxon>Methanobacteriota</taxon>
        <taxon>Stenosarchaea group</taxon>
        <taxon>Halobacteria</taxon>
        <taxon>Halobacteriales</taxon>
        <taxon>Natrialbaceae</taxon>
        <taxon>Natrinema</taxon>
    </lineage>
</organism>
<comment type="similarity">
    <text evidence="2">Belongs to the HAD-like hydrolase superfamily.</text>
</comment>
<dbReference type="GO" id="GO:0003824">
    <property type="term" value="F:catalytic activity"/>
    <property type="evidence" value="ECO:0007669"/>
    <property type="project" value="UniProtKB-ARBA"/>
</dbReference>
<dbReference type="PANTHER" id="PTHR46193:SF18">
    <property type="entry name" value="HEXITOL PHOSPHATASE B"/>
    <property type="match status" value="1"/>
</dbReference>
<evidence type="ECO:0000313" key="7">
    <source>
        <dbReference type="Proteomes" id="UP000189370"/>
    </source>
</evidence>
<dbReference type="SFLD" id="SFLDS00003">
    <property type="entry name" value="Haloacid_Dehalogenase"/>
    <property type="match status" value="1"/>
</dbReference>
<keyword evidence="4" id="KW-0460">Magnesium</keyword>
<dbReference type="InterPro" id="IPR023214">
    <property type="entry name" value="HAD_sf"/>
</dbReference>
<dbReference type="InterPro" id="IPR051600">
    <property type="entry name" value="Beta-PGM-like"/>
</dbReference>
<gene>
    <name evidence="6" type="ORF">A6E15_17040</name>
</gene>
<protein>
    <submittedName>
        <fullName evidence="6">Haloacid dehalogenase</fullName>
    </submittedName>
</protein>
<dbReference type="Gene3D" id="3.40.50.1000">
    <property type="entry name" value="HAD superfamily/HAD-like"/>
    <property type="match status" value="1"/>
</dbReference>
<keyword evidence="5" id="KW-0119">Carbohydrate metabolism</keyword>
<dbReference type="InterPro" id="IPR006439">
    <property type="entry name" value="HAD-SF_hydro_IA"/>
</dbReference>
<evidence type="ECO:0000313" key="6">
    <source>
        <dbReference type="EMBL" id="OLZ42561.1"/>
    </source>
</evidence>
<dbReference type="Gene3D" id="1.10.150.240">
    <property type="entry name" value="Putative phosphatase, domain 2"/>
    <property type="match status" value="1"/>
</dbReference>
<name>A0A1S8B161_9EURY</name>
<dbReference type="SFLD" id="SFLDG01129">
    <property type="entry name" value="C1.5:_HAD__Beta-PGM__Phosphata"/>
    <property type="match status" value="1"/>
</dbReference>
<keyword evidence="3" id="KW-0479">Metal-binding</keyword>
<dbReference type="NCBIfam" id="TIGR01549">
    <property type="entry name" value="HAD-SF-IA-v1"/>
    <property type="match status" value="1"/>
</dbReference>
<evidence type="ECO:0000256" key="5">
    <source>
        <dbReference type="ARBA" id="ARBA00023277"/>
    </source>
</evidence>
<evidence type="ECO:0000256" key="1">
    <source>
        <dbReference type="ARBA" id="ARBA00001946"/>
    </source>
</evidence>
<dbReference type="GO" id="GO:0046872">
    <property type="term" value="F:metal ion binding"/>
    <property type="evidence" value="ECO:0007669"/>
    <property type="project" value="UniProtKB-KW"/>
</dbReference>
<comment type="cofactor">
    <cofactor evidence="1">
        <name>Mg(2+)</name>
        <dbReference type="ChEBI" id="CHEBI:18420"/>
    </cofactor>
</comment>
<dbReference type="OrthoDB" id="372285at2157"/>
<keyword evidence="7" id="KW-1185">Reference proteome</keyword>
<dbReference type="RefSeq" id="WP_076148077.1">
    <property type="nucleotide sequence ID" value="NZ_LWLN01000001.1"/>
</dbReference>
<reference evidence="7" key="1">
    <citation type="submission" date="2016-04" db="EMBL/GenBank/DDBJ databases">
        <authorList>
            <person name="Chen S.-C."/>
            <person name="Lai M.-C."/>
        </authorList>
    </citation>
    <scope>NUCLEOTIDE SEQUENCE [LARGE SCALE GENOMIC DNA]</scope>
    <source>
        <strain evidence="7">AB14</strain>
    </source>
</reference>
<dbReference type="SUPFAM" id="SSF56784">
    <property type="entry name" value="HAD-like"/>
    <property type="match status" value="1"/>
</dbReference>
<proteinExistence type="inferred from homology"/>
<dbReference type="STRING" id="301967.A6E15_17040"/>
<comment type="caution">
    <text evidence="6">The sequence shown here is derived from an EMBL/GenBank/DDBJ whole genome shotgun (WGS) entry which is preliminary data.</text>
</comment>
<dbReference type="NCBIfam" id="TIGR01509">
    <property type="entry name" value="HAD-SF-IA-v3"/>
    <property type="match status" value="1"/>
</dbReference>